<gene>
    <name evidence="2" type="ORF">GLP40_08785</name>
</gene>
<reference evidence="2 3" key="1">
    <citation type="submission" date="2019-11" db="EMBL/GenBank/DDBJ databases">
        <title>Nocardia sp. nov. CT2-14 isolated from soil.</title>
        <authorList>
            <person name="Kanchanasin P."/>
            <person name="Tanasupawat S."/>
            <person name="Yuki M."/>
            <person name="Kudo T."/>
        </authorList>
    </citation>
    <scope>NUCLEOTIDE SEQUENCE [LARGE SCALE GENOMIC DNA]</scope>
    <source>
        <strain evidence="2 3">CT2-14</strain>
    </source>
</reference>
<accession>A0A6I3KVJ8</accession>
<dbReference type="RefSeq" id="WP_154787395.1">
    <property type="nucleotide sequence ID" value="NZ_WMBB01000004.1"/>
</dbReference>
<sequence length="72" mass="7688">MRIAVWSASAADRVATEYLRTDYSREMVVDVLWPAIDVRNSTGWCGSAVGVRGSSTPDMSSRVAGSIPTGPL</sequence>
<evidence type="ECO:0000313" key="3">
    <source>
        <dbReference type="Proteomes" id="UP000432464"/>
    </source>
</evidence>
<dbReference type="Proteomes" id="UP000432464">
    <property type="component" value="Unassembled WGS sequence"/>
</dbReference>
<evidence type="ECO:0000313" key="2">
    <source>
        <dbReference type="EMBL" id="MTE12868.1"/>
    </source>
</evidence>
<dbReference type="AlphaFoldDB" id="A0A6I3KVJ8"/>
<feature type="region of interest" description="Disordered" evidence="1">
    <location>
        <begin position="52"/>
        <end position="72"/>
    </location>
</feature>
<evidence type="ECO:0000256" key="1">
    <source>
        <dbReference type="SAM" id="MobiDB-lite"/>
    </source>
</evidence>
<keyword evidence="3" id="KW-1185">Reference proteome</keyword>
<comment type="caution">
    <text evidence="2">The sequence shown here is derived from an EMBL/GenBank/DDBJ whole genome shotgun (WGS) entry which is preliminary data.</text>
</comment>
<protein>
    <submittedName>
        <fullName evidence="2">Uncharacterized protein</fullName>
    </submittedName>
</protein>
<proteinExistence type="predicted"/>
<dbReference type="EMBL" id="WMBB01000004">
    <property type="protein sequence ID" value="MTE12868.1"/>
    <property type="molecule type" value="Genomic_DNA"/>
</dbReference>
<name>A0A6I3KVJ8_9NOCA</name>
<organism evidence="2 3">
    <name type="scientific">Nocardia aurantiaca</name>
    <dbReference type="NCBI Taxonomy" id="2675850"/>
    <lineage>
        <taxon>Bacteria</taxon>
        <taxon>Bacillati</taxon>
        <taxon>Actinomycetota</taxon>
        <taxon>Actinomycetes</taxon>
        <taxon>Mycobacteriales</taxon>
        <taxon>Nocardiaceae</taxon>
        <taxon>Nocardia</taxon>
    </lineage>
</organism>